<name>A0A3M7S800_BRAPC</name>
<evidence type="ECO:0000313" key="2">
    <source>
        <dbReference type="EMBL" id="RNA31953.1"/>
    </source>
</evidence>
<dbReference type="OrthoDB" id="5293534at2759"/>
<dbReference type="Proteomes" id="UP000276133">
    <property type="component" value="Unassembled WGS sequence"/>
</dbReference>
<keyword evidence="1" id="KW-0472">Membrane</keyword>
<accession>A0A3M7S800</accession>
<dbReference type="AlphaFoldDB" id="A0A3M7S800"/>
<evidence type="ECO:0000256" key="1">
    <source>
        <dbReference type="SAM" id="Phobius"/>
    </source>
</evidence>
<organism evidence="2 3">
    <name type="scientific">Brachionus plicatilis</name>
    <name type="common">Marine rotifer</name>
    <name type="synonym">Brachionus muelleri</name>
    <dbReference type="NCBI Taxonomy" id="10195"/>
    <lineage>
        <taxon>Eukaryota</taxon>
        <taxon>Metazoa</taxon>
        <taxon>Spiralia</taxon>
        <taxon>Gnathifera</taxon>
        <taxon>Rotifera</taxon>
        <taxon>Eurotatoria</taxon>
        <taxon>Monogononta</taxon>
        <taxon>Pseudotrocha</taxon>
        <taxon>Ploima</taxon>
        <taxon>Brachionidae</taxon>
        <taxon>Brachionus</taxon>
    </lineage>
</organism>
<keyword evidence="1" id="KW-1133">Transmembrane helix</keyword>
<feature type="transmembrane region" description="Helical" evidence="1">
    <location>
        <begin position="12"/>
        <end position="32"/>
    </location>
</feature>
<feature type="non-terminal residue" evidence="2">
    <location>
        <position position="1"/>
    </location>
</feature>
<keyword evidence="1" id="KW-0812">Transmembrane</keyword>
<evidence type="ECO:0000313" key="3">
    <source>
        <dbReference type="Proteomes" id="UP000276133"/>
    </source>
</evidence>
<proteinExistence type="predicted"/>
<sequence>YTLCIVGYKLYIVVYTLYIVGYTLYIVGYTVFIKGYTLYIVGYNVFIKGYTLCIVGYTLYIVGYTNLRFKQPIAQFNLSNNFKQIFCQQLIDKLPKLQINAFKNLNGFASLFFTSTLTSIQTETVIGRFFSAPLLLVIGILIENSPNIEQFKAEFVSSNLIPLSFIKSEIN</sequence>
<feature type="transmembrane region" description="Helical" evidence="1">
    <location>
        <begin position="38"/>
        <end position="62"/>
    </location>
</feature>
<dbReference type="EMBL" id="REGN01001877">
    <property type="protein sequence ID" value="RNA31953.1"/>
    <property type="molecule type" value="Genomic_DNA"/>
</dbReference>
<keyword evidence="3" id="KW-1185">Reference proteome</keyword>
<protein>
    <submittedName>
        <fullName evidence="2">Rhs element Vgr</fullName>
    </submittedName>
</protein>
<comment type="caution">
    <text evidence="2">The sequence shown here is derived from an EMBL/GenBank/DDBJ whole genome shotgun (WGS) entry which is preliminary data.</text>
</comment>
<gene>
    <name evidence="2" type="ORF">BpHYR1_011133</name>
</gene>
<reference evidence="2 3" key="1">
    <citation type="journal article" date="2018" name="Sci. Rep.">
        <title>Genomic signatures of local adaptation to the degree of environmental predictability in rotifers.</title>
        <authorList>
            <person name="Franch-Gras L."/>
            <person name="Hahn C."/>
            <person name="Garcia-Roger E.M."/>
            <person name="Carmona M.J."/>
            <person name="Serra M."/>
            <person name="Gomez A."/>
        </authorList>
    </citation>
    <scope>NUCLEOTIDE SEQUENCE [LARGE SCALE GENOMIC DNA]</scope>
    <source>
        <strain evidence="2">HYR1</strain>
    </source>
</reference>